<proteinExistence type="predicted"/>
<keyword evidence="3" id="KW-1185">Reference proteome</keyword>
<gene>
    <name evidence="2" type="ORF">JCM17207_19560</name>
</gene>
<sequence>MERTYESYAARAEAIIKNFQDKVKEAQETGCEMMLDWRFTPEGKNENLKGVKADLQEKVDNLTKLFRENARKFCNEYKVTLPNDGKSHTEDVANALKVIDMVGFKLTPDILKSIMEPLKHSYTNMKMIHDVIYAKGNVPEAGLAGIGYDEAIYETLIEYMGINTSAVEYLDRLKEVEDIESIPGFKFSVSMYGGATPVIITPDVPYFYLTLPDTMKELGKMYATLENEFSELFTRHIPTDGELILSSLK</sequence>
<organism evidence="2 3">
    <name type="scientific">Faecalibacterium gallinarum</name>
    <dbReference type="NCBI Taxonomy" id="2903556"/>
    <lineage>
        <taxon>Bacteria</taxon>
        <taxon>Bacillati</taxon>
        <taxon>Bacillota</taxon>
        <taxon>Clostridia</taxon>
        <taxon>Eubacteriales</taxon>
        <taxon>Oscillospiraceae</taxon>
        <taxon>Faecalibacterium</taxon>
    </lineage>
</organism>
<evidence type="ECO:0000313" key="2">
    <source>
        <dbReference type="EMBL" id="GJN65331.1"/>
    </source>
</evidence>
<keyword evidence="1" id="KW-0175">Coiled coil</keyword>
<comment type="caution">
    <text evidence="2">The sequence shown here is derived from an EMBL/GenBank/DDBJ whole genome shotgun (WGS) entry which is preliminary data.</text>
</comment>
<dbReference type="EMBL" id="BQKV01000081">
    <property type="protein sequence ID" value="GJN65331.1"/>
    <property type="molecule type" value="Genomic_DNA"/>
</dbReference>
<dbReference type="AlphaFoldDB" id="A0AA37J1D1"/>
<reference evidence="2" key="1">
    <citation type="journal article" date="2022" name="Int. J. Syst. Evol. Microbiol.">
        <title>Genome-based, phenotypic and chemotaxonomic classification of Faecalibacterium strains: proposal of three novel species Faecalibacterium duncaniae sp. nov., Faecalibacterium hattorii sp. nov. and Faecalibacterium gallinarum sp. nov. .</title>
        <authorList>
            <person name="Sakamoto M."/>
            <person name="Sakurai N."/>
            <person name="Tanno H."/>
            <person name="Iino T."/>
            <person name="Ohkuma M."/>
            <person name="Endo A."/>
        </authorList>
    </citation>
    <scope>NUCLEOTIDE SEQUENCE</scope>
    <source>
        <strain evidence="2">JCM 17207</strain>
    </source>
</reference>
<name>A0AA37J1D1_9FIRM</name>
<dbReference type="RefSeq" id="WP_238317568.1">
    <property type="nucleotide sequence ID" value="NZ_BQKV01000081.1"/>
</dbReference>
<feature type="coiled-coil region" evidence="1">
    <location>
        <begin position="9"/>
        <end position="72"/>
    </location>
</feature>
<evidence type="ECO:0000313" key="3">
    <source>
        <dbReference type="Proteomes" id="UP001055185"/>
    </source>
</evidence>
<evidence type="ECO:0000256" key="1">
    <source>
        <dbReference type="SAM" id="Coils"/>
    </source>
</evidence>
<protein>
    <submittedName>
        <fullName evidence="2">Uncharacterized protein</fullName>
    </submittedName>
</protein>
<dbReference type="Proteomes" id="UP001055185">
    <property type="component" value="Unassembled WGS sequence"/>
</dbReference>
<accession>A0AA37J1D1</accession>